<keyword evidence="2" id="KW-1185">Reference proteome</keyword>
<dbReference type="EMBL" id="AIMT01000085">
    <property type="protein sequence ID" value="EIA62899.1"/>
    <property type="molecule type" value="Genomic_DNA"/>
</dbReference>
<protein>
    <submittedName>
        <fullName evidence="1">Uncharacterized protein</fullName>
    </submittedName>
</protein>
<dbReference type="RefSeq" id="WP_002801351.1">
    <property type="nucleotide sequence ID" value="NZ_AIMT01000085.1"/>
</dbReference>
<name>A0ABN0EN96_CAMCO</name>
<evidence type="ECO:0000313" key="2">
    <source>
        <dbReference type="Proteomes" id="UP000005511"/>
    </source>
</evidence>
<proteinExistence type="predicted"/>
<accession>A0ABN0EN96</accession>
<reference evidence="1 2" key="1">
    <citation type="submission" date="2010-09" db="EMBL/GenBank/DDBJ databases">
        <authorList>
            <person name="Richards V."/>
            <person name="Lefebure T."/>
            <person name="Suzuki H."/>
            <person name="Pavinski Bitar P."/>
            <person name="Stanhope M."/>
        </authorList>
    </citation>
    <scope>NUCLEOTIDE SEQUENCE [LARGE SCALE GENOMIC DNA]</scope>
    <source>
        <strain evidence="1 2">80352</strain>
    </source>
</reference>
<sequence length="530" mass="61462">MFKIILLISIIFGLNACKGEDMNNNEDTNKDIKMVYTPNGGGIKLNTKTNEFLFNQREKPTGKYTKEYTKALLEAVNIVDNSPYKKFYEPKYLDPEFHTGEKSTLLEFKDWQKIYLKDPVKGSLAPWTKAEKAYYNSLDGEGRYNYLVKRSGLVCTPIDLKDSALIRPKRPKEKRFINAYKEGMKDYKEAKRLDYKGYDLFQKAIKNLSYAYEEGKDYKAGLALAELGYSKDYFRAIIGKLDQDENNEALLDKLINEFLNANYRSIRIYEELIEKYDLGDAYWGLYVYSRKIEDTVFDDRFYFAQLKDSSEELYKNAFEHGAYGAFGAKANTIYSDLIAGEYQLCLGILGNKKAFYEAAVYLSDSGLKSRAFQALWLGVQLGDEKCLEGLYRPLYGIHENPLKRQLMKDFAKNPPYDKYGMLPFLDELISTEWIIDPNEYDFIYDINNRVVTAMLNGIDKGKYKDPRDVDSTPESRWEFDQEIDAYKEGSVRSYSYDLPNHWSEADVEIYLEELYLHAKLAALTPPQGYP</sequence>
<comment type="caution">
    <text evidence="1">The sequence shown here is derived from an EMBL/GenBank/DDBJ whole genome shotgun (WGS) entry which is preliminary data.</text>
</comment>
<feature type="non-terminal residue" evidence="1">
    <location>
        <position position="530"/>
    </location>
</feature>
<organism evidence="1 2">
    <name type="scientific">Campylobacter coli 80352</name>
    <dbReference type="NCBI Taxonomy" id="887288"/>
    <lineage>
        <taxon>Bacteria</taxon>
        <taxon>Pseudomonadati</taxon>
        <taxon>Campylobacterota</taxon>
        <taxon>Epsilonproteobacteria</taxon>
        <taxon>Campylobacterales</taxon>
        <taxon>Campylobacteraceae</taxon>
        <taxon>Campylobacter</taxon>
    </lineage>
</organism>
<evidence type="ECO:0000313" key="1">
    <source>
        <dbReference type="EMBL" id="EIA62899.1"/>
    </source>
</evidence>
<dbReference type="Proteomes" id="UP000005511">
    <property type="component" value="Unassembled WGS sequence"/>
</dbReference>
<gene>
    <name evidence="1" type="ORF">cco14_08189</name>
</gene>